<name>A0A4D6HEC6_9EURY</name>
<keyword evidence="1" id="KW-1133">Transmembrane helix</keyword>
<keyword evidence="1" id="KW-0812">Transmembrane</keyword>
<sequence>MPDCEYCSASFDDEDSYYAHLGDEHAAELGPIDQRRVDQHTGGSGDEGIPAGPVVLVGVIGFALAVVVYVVFFFGGGSAASEAGPPATINGINVSKTPVNVGESDFHGAINVTIDGERLDFSRERFQLQDSAFHFENGNGAVWHGHADALTLRYAMATLGLNVTDSTVTYDGTTYRDSDPDTTVRVRIDGEDADPSNATLDGVRSVSNADAGDFIHIVVTTNEST</sequence>
<dbReference type="EMBL" id="CP031310">
    <property type="protein sequence ID" value="QCC51087.1"/>
    <property type="molecule type" value="Genomic_DNA"/>
</dbReference>
<dbReference type="STRING" id="1457250.GCA_000755225_01420"/>
<feature type="domain" description="C2H2-type" evidence="2">
    <location>
        <begin position="4"/>
        <end position="25"/>
    </location>
</feature>
<dbReference type="PROSITE" id="PS00028">
    <property type="entry name" value="ZINC_FINGER_C2H2_1"/>
    <property type="match status" value="1"/>
</dbReference>
<dbReference type="Proteomes" id="UP000296706">
    <property type="component" value="Chromosome"/>
</dbReference>
<dbReference type="OrthoDB" id="2572at2157"/>
<evidence type="ECO:0000313" key="3">
    <source>
        <dbReference type="EMBL" id="QCC51087.1"/>
    </source>
</evidence>
<reference evidence="3 4" key="1">
    <citation type="journal article" date="2019" name="Nat. Commun.">
        <title>A new type of DNA phosphorothioation-based antiviral system in archaea.</title>
        <authorList>
            <person name="Xiong L."/>
            <person name="Liu S."/>
            <person name="Chen S."/>
            <person name="Xiao Y."/>
            <person name="Zhu B."/>
            <person name="Gao Y."/>
            <person name="Zhang Y."/>
            <person name="Chen B."/>
            <person name="Luo J."/>
            <person name="Deng Z."/>
            <person name="Chen X."/>
            <person name="Wang L."/>
            <person name="Chen S."/>
        </authorList>
    </citation>
    <scope>NUCLEOTIDE SEQUENCE [LARGE SCALE GENOMIC DNA]</scope>
    <source>
        <strain evidence="3 4">CBA1105</strain>
    </source>
</reference>
<organism evidence="3 4">
    <name type="scientific">Halapricum salinum</name>
    <dbReference type="NCBI Taxonomy" id="1457250"/>
    <lineage>
        <taxon>Archaea</taxon>
        <taxon>Methanobacteriati</taxon>
        <taxon>Methanobacteriota</taxon>
        <taxon>Stenosarchaea group</taxon>
        <taxon>Halobacteria</taxon>
        <taxon>Halobacteriales</taxon>
        <taxon>Haloarculaceae</taxon>
        <taxon>Halapricum</taxon>
    </lineage>
</organism>
<dbReference type="AlphaFoldDB" id="A0A4D6HEC6"/>
<dbReference type="RefSeq" id="WP_049995299.1">
    <property type="nucleotide sequence ID" value="NZ_CP031310.1"/>
</dbReference>
<keyword evidence="1" id="KW-0472">Membrane</keyword>
<proteinExistence type="predicted"/>
<keyword evidence="4" id="KW-1185">Reference proteome</keyword>
<evidence type="ECO:0000313" key="4">
    <source>
        <dbReference type="Proteomes" id="UP000296706"/>
    </source>
</evidence>
<accession>A0A4D6HEC6</accession>
<dbReference type="KEGG" id="hsn:DV733_07435"/>
<feature type="transmembrane region" description="Helical" evidence="1">
    <location>
        <begin position="54"/>
        <end position="74"/>
    </location>
</feature>
<evidence type="ECO:0000259" key="2">
    <source>
        <dbReference type="PROSITE" id="PS00028"/>
    </source>
</evidence>
<evidence type="ECO:0000256" key="1">
    <source>
        <dbReference type="SAM" id="Phobius"/>
    </source>
</evidence>
<protein>
    <recommendedName>
        <fullName evidence="2">C2H2-type domain-containing protein</fullName>
    </recommendedName>
</protein>
<gene>
    <name evidence="3" type="ORF">DV733_07435</name>
</gene>
<dbReference type="GeneID" id="39847686"/>
<dbReference type="InterPro" id="IPR013087">
    <property type="entry name" value="Znf_C2H2_type"/>
</dbReference>